<dbReference type="SUPFAM" id="SSF141868">
    <property type="entry name" value="EAL domain-like"/>
    <property type="match status" value="1"/>
</dbReference>
<dbReference type="InterPro" id="IPR003660">
    <property type="entry name" value="HAMP_dom"/>
</dbReference>
<feature type="transmembrane region" description="Helical" evidence="1">
    <location>
        <begin position="263"/>
        <end position="286"/>
    </location>
</feature>
<evidence type="ECO:0000259" key="2">
    <source>
        <dbReference type="PROSITE" id="PS50883"/>
    </source>
</evidence>
<dbReference type="GO" id="GO:0016020">
    <property type="term" value="C:membrane"/>
    <property type="evidence" value="ECO:0007669"/>
    <property type="project" value="InterPro"/>
</dbReference>
<dbReference type="SMART" id="SM00052">
    <property type="entry name" value="EAL"/>
    <property type="match status" value="1"/>
</dbReference>
<dbReference type="PROSITE" id="PS50887">
    <property type="entry name" value="GGDEF"/>
    <property type="match status" value="1"/>
</dbReference>
<dbReference type="InterPro" id="IPR035919">
    <property type="entry name" value="EAL_sf"/>
</dbReference>
<feature type="domain" description="HAMP" evidence="3">
    <location>
        <begin position="287"/>
        <end position="340"/>
    </location>
</feature>
<dbReference type="AlphaFoldDB" id="A0A0P7D5B3"/>
<keyword evidence="1" id="KW-0812">Transmembrane</keyword>
<dbReference type="PANTHER" id="PTHR33121:SF79">
    <property type="entry name" value="CYCLIC DI-GMP PHOSPHODIESTERASE PDED-RELATED"/>
    <property type="match status" value="1"/>
</dbReference>
<evidence type="ECO:0000259" key="4">
    <source>
        <dbReference type="PROSITE" id="PS50887"/>
    </source>
</evidence>
<dbReference type="InterPro" id="IPR000160">
    <property type="entry name" value="GGDEF_dom"/>
</dbReference>
<dbReference type="CDD" id="cd01948">
    <property type="entry name" value="EAL"/>
    <property type="match status" value="1"/>
</dbReference>
<dbReference type="Proteomes" id="UP000050378">
    <property type="component" value="Unassembled WGS sequence"/>
</dbReference>
<dbReference type="SMART" id="SM00267">
    <property type="entry name" value="GGDEF"/>
    <property type="match status" value="1"/>
</dbReference>
<dbReference type="SUPFAM" id="SSF55073">
    <property type="entry name" value="Nucleotide cyclase"/>
    <property type="match status" value="1"/>
</dbReference>
<dbReference type="InterPro" id="IPR043128">
    <property type="entry name" value="Rev_trsase/Diguanyl_cyclase"/>
</dbReference>
<keyword evidence="1" id="KW-0472">Membrane</keyword>
<dbReference type="CDD" id="cd01949">
    <property type="entry name" value="GGDEF"/>
    <property type="match status" value="1"/>
</dbReference>
<sequence>MINSLRGRVIALCVGLVLLTSLVSLVSSWWSANRFNDQKLLEDINVAENVFNQYLSAKESLLLTAAKVLTADFGFKQAVATQDADTISSVLNNHSRRINADLMMLINLSGELVSANTDFAHMPNEFTALMKQLLDNPEQSNFIVIEQTLYQVIILPVRAPRTVAYSLVGFEITDLVAEELKKLTTMDVSFIGEDDDVVETSLVDKPEDNAVLRHFENKSTQRIFGEKPVYRNRLVELPSVSGHKVSVLLSADLTRSYLEFEQLFFTIISLAAITVVIGVLASGILAKNLTTPLSKLTLLAQQFARGNYKAEFIGKKQSTEITTLVDAFNNMGNDIKERERQINFQASHDTLTGFLTRSAMLEIMESLLGQGTEYTLVAIDIRGLRHINDKLGPRIGDDCLREVAERISEYSEPLGGVNARIGGDEFLTLFPSGKAEQLKSGVMDLMAQLQVGYTIQGLNITLRFSAGVVHCTFEGVKPDDLMRRVLIAIDTASSKKKNVHYYQNGEDEEYLERLAIIDELKHALQADDGQLFMTYQPKLNLNTSKIDKVEALIRWQRKDGQWVSPELFIDLAEQSGVIVDLTAWVVKTVVTQVARWQEQGIIMQAAINVSAQDIAFPSFFSHLAKQLKENDVNGQLITIELTERDMIENEEQGIKALENLKSLGVKISLDDYGVGQTSLGRLKLLPIDELKLDKCFILQLEQSKQDQYIVESTVNLGHQLGFSVVAEGVENKASLDFLKLIKCDYAQGYYLSRPLKSEQFLQWLEVYNEAS</sequence>
<keyword evidence="1" id="KW-1133">Transmembrane helix</keyword>
<dbReference type="InterPro" id="IPR029787">
    <property type="entry name" value="Nucleotide_cyclase"/>
</dbReference>
<gene>
    <name evidence="5" type="ORF">AOG27_09025</name>
</gene>
<comment type="caution">
    <text evidence="5">The sequence shown here is derived from an EMBL/GenBank/DDBJ whole genome shotgun (WGS) entry which is preliminary data.</text>
</comment>
<dbReference type="Pfam" id="PF14827">
    <property type="entry name" value="dCache_3"/>
    <property type="match status" value="1"/>
</dbReference>
<dbReference type="RefSeq" id="WP_054552695.1">
    <property type="nucleotide sequence ID" value="NZ_LJTC01000005.1"/>
</dbReference>
<dbReference type="InterPro" id="IPR050706">
    <property type="entry name" value="Cyclic-di-GMP_PDE-like"/>
</dbReference>
<dbReference type="Pfam" id="PF00563">
    <property type="entry name" value="EAL"/>
    <property type="match status" value="1"/>
</dbReference>
<feature type="domain" description="GGDEF" evidence="4">
    <location>
        <begin position="372"/>
        <end position="505"/>
    </location>
</feature>
<dbReference type="SUPFAM" id="SSF158472">
    <property type="entry name" value="HAMP domain-like"/>
    <property type="match status" value="1"/>
</dbReference>
<dbReference type="PROSITE" id="PS50883">
    <property type="entry name" value="EAL"/>
    <property type="match status" value="1"/>
</dbReference>
<feature type="domain" description="EAL" evidence="2">
    <location>
        <begin position="513"/>
        <end position="768"/>
    </location>
</feature>
<dbReference type="Gene3D" id="3.30.70.270">
    <property type="match status" value="1"/>
</dbReference>
<organism evidence="5 6">
    <name type="scientific">Pseudoalteromonas lipolytica</name>
    <dbReference type="NCBI Taxonomy" id="570156"/>
    <lineage>
        <taxon>Bacteria</taxon>
        <taxon>Pseudomonadati</taxon>
        <taxon>Pseudomonadota</taxon>
        <taxon>Gammaproteobacteria</taxon>
        <taxon>Alteromonadales</taxon>
        <taxon>Pseudoalteromonadaceae</taxon>
        <taxon>Pseudoalteromonas</taxon>
    </lineage>
</organism>
<dbReference type="InterPro" id="IPR029150">
    <property type="entry name" value="dCache_3"/>
</dbReference>
<dbReference type="Gene3D" id="3.20.20.450">
    <property type="entry name" value="EAL domain"/>
    <property type="match status" value="1"/>
</dbReference>
<dbReference type="STRING" id="570156.AOG27_09025"/>
<evidence type="ECO:0000256" key="1">
    <source>
        <dbReference type="SAM" id="Phobius"/>
    </source>
</evidence>
<name>A0A0P7D5B3_9GAMM</name>
<evidence type="ECO:0000259" key="3">
    <source>
        <dbReference type="PROSITE" id="PS50885"/>
    </source>
</evidence>
<dbReference type="GO" id="GO:0071111">
    <property type="term" value="F:cyclic-guanylate-specific phosphodiesterase activity"/>
    <property type="evidence" value="ECO:0007669"/>
    <property type="project" value="InterPro"/>
</dbReference>
<evidence type="ECO:0000313" key="5">
    <source>
        <dbReference type="EMBL" id="KPM83779.1"/>
    </source>
</evidence>
<proteinExistence type="predicted"/>
<protein>
    <submittedName>
        <fullName evidence="5">Diguanylate phosphodiesterase</fullName>
    </submittedName>
</protein>
<dbReference type="Pfam" id="PF00672">
    <property type="entry name" value="HAMP"/>
    <property type="match status" value="1"/>
</dbReference>
<dbReference type="PANTHER" id="PTHR33121">
    <property type="entry name" value="CYCLIC DI-GMP PHOSPHODIESTERASE PDEF"/>
    <property type="match status" value="1"/>
</dbReference>
<reference evidence="5 6" key="1">
    <citation type="submission" date="2015-09" db="EMBL/GenBank/DDBJ databases">
        <title>Draft Genome Sequence of Pseudoalteromonas lipolytica UCD-48B.</title>
        <authorList>
            <person name="Krusor M."/>
            <person name="Coil D.A."/>
            <person name="Lang J.M."/>
            <person name="Eisen J.A."/>
            <person name="Alexiev A."/>
        </authorList>
    </citation>
    <scope>NUCLEOTIDE SEQUENCE [LARGE SCALE GENOMIC DNA]</scope>
    <source>
        <strain evidence="5 6">UCD-48B</strain>
    </source>
</reference>
<dbReference type="GO" id="GO:0007165">
    <property type="term" value="P:signal transduction"/>
    <property type="evidence" value="ECO:0007669"/>
    <property type="project" value="InterPro"/>
</dbReference>
<dbReference type="InterPro" id="IPR001633">
    <property type="entry name" value="EAL_dom"/>
</dbReference>
<dbReference type="PROSITE" id="PS50885">
    <property type="entry name" value="HAMP"/>
    <property type="match status" value="1"/>
</dbReference>
<dbReference type="EMBL" id="LJTC01000005">
    <property type="protein sequence ID" value="KPM83779.1"/>
    <property type="molecule type" value="Genomic_DNA"/>
</dbReference>
<dbReference type="NCBIfam" id="TIGR00254">
    <property type="entry name" value="GGDEF"/>
    <property type="match status" value="1"/>
</dbReference>
<dbReference type="Pfam" id="PF00990">
    <property type="entry name" value="GGDEF"/>
    <property type="match status" value="1"/>
</dbReference>
<accession>A0A0P7D5B3</accession>
<dbReference type="CDD" id="cd06225">
    <property type="entry name" value="HAMP"/>
    <property type="match status" value="1"/>
</dbReference>
<dbReference type="Gene3D" id="6.10.340.10">
    <property type="match status" value="1"/>
</dbReference>
<dbReference type="OrthoDB" id="9804951at2"/>
<dbReference type="PATRIC" id="fig|570156.3.peg.2870"/>
<evidence type="ECO:0000313" key="6">
    <source>
        <dbReference type="Proteomes" id="UP000050378"/>
    </source>
</evidence>
<dbReference type="SMART" id="SM00304">
    <property type="entry name" value="HAMP"/>
    <property type="match status" value="1"/>
</dbReference>